<dbReference type="OrthoDB" id="10004862at2759"/>
<feature type="region of interest" description="Disordered" evidence="2">
    <location>
        <begin position="514"/>
        <end position="533"/>
    </location>
</feature>
<name>A0A2H3D7B4_ARMGA</name>
<reference evidence="4" key="1">
    <citation type="journal article" date="2017" name="Nat. Ecol. Evol.">
        <title>Genome expansion and lineage-specific genetic innovations in the forest pathogenic fungi Armillaria.</title>
        <authorList>
            <person name="Sipos G."/>
            <person name="Prasanna A.N."/>
            <person name="Walter M.C."/>
            <person name="O'Connor E."/>
            <person name="Balint B."/>
            <person name="Krizsan K."/>
            <person name="Kiss B."/>
            <person name="Hess J."/>
            <person name="Varga T."/>
            <person name="Slot J."/>
            <person name="Riley R."/>
            <person name="Boka B."/>
            <person name="Rigling D."/>
            <person name="Barry K."/>
            <person name="Lee J."/>
            <person name="Mihaltcheva S."/>
            <person name="LaButti K."/>
            <person name="Lipzen A."/>
            <person name="Waldron R."/>
            <person name="Moloney N.M."/>
            <person name="Sperisen C."/>
            <person name="Kredics L."/>
            <person name="Vagvoelgyi C."/>
            <person name="Patrignani A."/>
            <person name="Fitzpatrick D."/>
            <person name="Nagy I."/>
            <person name="Doyle S."/>
            <person name="Anderson J.B."/>
            <person name="Grigoriev I.V."/>
            <person name="Gueldener U."/>
            <person name="Muensterkoetter M."/>
            <person name="Nagy L.G."/>
        </authorList>
    </citation>
    <scope>NUCLEOTIDE SEQUENCE [LARGE SCALE GENOMIC DNA]</scope>
    <source>
        <strain evidence="4">Ar21-2</strain>
    </source>
</reference>
<evidence type="ECO:0000313" key="3">
    <source>
        <dbReference type="EMBL" id="PBK89654.1"/>
    </source>
</evidence>
<dbReference type="Pfam" id="PF14027">
    <property type="entry name" value="Questin_oxidase"/>
    <property type="match status" value="1"/>
</dbReference>
<protein>
    <recommendedName>
        <fullName evidence="5">Oxidoreductase AflY</fullName>
    </recommendedName>
</protein>
<dbReference type="InParanoid" id="A0A2H3D7B4"/>
<dbReference type="OMA" id="HERWHIF"/>
<gene>
    <name evidence="3" type="ORF">ARMGADRAFT_970076</name>
</gene>
<dbReference type="AlphaFoldDB" id="A0A2H3D7B4"/>
<sequence length="533" mass="60028">MFFRYQRVSLHELFVPMIRCNRSRLVPYPAALTRHLRARESGTTMSATILELFPAPSPSPSKHTPTILPGADADSTVALQNVLRENHERWHIFFNDKRFHNHTTHHALAIWALGANKETIDAAYRKDAAMQKPAIPSPSPITSVNFTSHLGDDKYFDAYMDFFKEKIQEKGTASVLEEFIFSEYANIDETVGKSKQPALLNRLMNGLVHPLIHTGYGLEFGLPGMVVEGLAQAAVHHDKLQPLFPSSFFTSSPAIDTLTEKTSSELALDEVPHAQTKKKGIHALDILARILKDDTIEVPYNDEDAFTKTLEANGEALFRYASQWTLDLSDPKEVNRKVEELQWMNTIIYAIGGSQPGKKFNSNFFLMHLVTSSLFLPSFVAYLTPPSQALLLRHYMAVSVAWWVSRGRPGFDIPKFFGADTPLAPPTSPATKTPSWKLTSTHNPWFKIIQHAVVHPDDHLCKIQRAFVHYATLYGMRPSGEPEISRTELPGAEKLDGTLFLRAAYLTAKHFEPREGEKHGGENSFKWDRSGFY</sequence>
<accession>A0A2H3D7B4</accession>
<evidence type="ECO:0008006" key="5">
    <source>
        <dbReference type="Google" id="ProtNLM"/>
    </source>
</evidence>
<evidence type="ECO:0000256" key="2">
    <source>
        <dbReference type="SAM" id="MobiDB-lite"/>
    </source>
</evidence>
<dbReference type="InterPro" id="IPR025337">
    <property type="entry name" value="Questin_oxidase-like"/>
</dbReference>
<dbReference type="Proteomes" id="UP000217790">
    <property type="component" value="Unassembled WGS sequence"/>
</dbReference>
<dbReference type="PANTHER" id="PTHR35870:SF1">
    <property type="entry name" value="PROTEIN, PUTATIVE (AFU_ORTHOLOGUE AFUA_5G03330)-RELATED"/>
    <property type="match status" value="1"/>
</dbReference>
<dbReference type="EMBL" id="KZ293668">
    <property type="protein sequence ID" value="PBK89654.1"/>
    <property type="molecule type" value="Genomic_DNA"/>
</dbReference>
<organism evidence="3 4">
    <name type="scientific">Armillaria gallica</name>
    <name type="common">Bulbous honey fungus</name>
    <name type="synonym">Armillaria bulbosa</name>
    <dbReference type="NCBI Taxonomy" id="47427"/>
    <lineage>
        <taxon>Eukaryota</taxon>
        <taxon>Fungi</taxon>
        <taxon>Dikarya</taxon>
        <taxon>Basidiomycota</taxon>
        <taxon>Agaricomycotina</taxon>
        <taxon>Agaricomycetes</taxon>
        <taxon>Agaricomycetidae</taxon>
        <taxon>Agaricales</taxon>
        <taxon>Marasmiineae</taxon>
        <taxon>Physalacriaceae</taxon>
        <taxon>Armillaria</taxon>
    </lineage>
</organism>
<dbReference type="GO" id="GO:0016491">
    <property type="term" value="F:oxidoreductase activity"/>
    <property type="evidence" value="ECO:0007669"/>
    <property type="project" value="UniProtKB-KW"/>
</dbReference>
<evidence type="ECO:0000256" key="1">
    <source>
        <dbReference type="ARBA" id="ARBA00023002"/>
    </source>
</evidence>
<proteinExistence type="predicted"/>
<dbReference type="STRING" id="47427.A0A2H3D7B4"/>
<evidence type="ECO:0000313" key="4">
    <source>
        <dbReference type="Proteomes" id="UP000217790"/>
    </source>
</evidence>
<keyword evidence="1" id="KW-0560">Oxidoreductase</keyword>
<dbReference type="PANTHER" id="PTHR35870">
    <property type="entry name" value="PROTEIN, PUTATIVE (AFU_ORTHOLOGUE AFUA_5G03330)-RELATED"/>
    <property type="match status" value="1"/>
</dbReference>
<keyword evidence="4" id="KW-1185">Reference proteome</keyword>